<proteinExistence type="predicted"/>
<dbReference type="EMBL" id="KZ825938">
    <property type="protein sequence ID" value="PYH91659.1"/>
    <property type="molecule type" value="Genomic_DNA"/>
</dbReference>
<feature type="domain" description="CobW C-terminal" evidence="3">
    <location>
        <begin position="75"/>
        <end position="140"/>
    </location>
</feature>
<evidence type="ECO:0000313" key="4">
    <source>
        <dbReference type="EMBL" id="PYH91659.1"/>
    </source>
</evidence>
<accession>A0A319D3C7</accession>
<dbReference type="GO" id="GO:0000166">
    <property type="term" value="F:nucleotide binding"/>
    <property type="evidence" value="ECO:0007669"/>
    <property type="project" value="UniProtKB-KW"/>
</dbReference>
<dbReference type="InterPro" id="IPR011629">
    <property type="entry name" value="CobW-like_C"/>
</dbReference>
<dbReference type="Pfam" id="PF07683">
    <property type="entry name" value="CobW_C"/>
    <property type="match status" value="1"/>
</dbReference>
<dbReference type="AlphaFoldDB" id="A0A319D3C7"/>
<name>A0A319D3C7_9EURO</name>
<dbReference type="SUPFAM" id="SSF90002">
    <property type="entry name" value="Hypothetical protein YjiA, C-terminal domain"/>
    <property type="match status" value="1"/>
</dbReference>
<evidence type="ECO:0000256" key="1">
    <source>
        <dbReference type="ARBA" id="ARBA00022741"/>
    </source>
</evidence>
<protein>
    <recommendedName>
        <fullName evidence="3">CobW C-terminal domain-containing protein</fullName>
    </recommendedName>
</protein>
<keyword evidence="5" id="KW-1185">Reference proteome</keyword>
<dbReference type="Gene3D" id="3.30.1220.10">
    <property type="entry name" value="CobW-like, C-terminal domain"/>
    <property type="match status" value="1"/>
</dbReference>
<evidence type="ECO:0000313" key="5">
    <source>
        <dbReference type="Proteomes" id="UP000247810"/>
    </source>
</evidence>
<feature type="non-terminal residue" evidence="4">
    <location>
        <position position="1"/>
    </location>
</feature>
<organism evidence="4 5">
    <name type="scientific">Aspergillus ellipticus CBS 707.79</name>
    <dbReference type="NCBI Taxonomy" id="1448320"/>
    <lineage>
        <taxon>Eukaryota</taxon>
        <taxon>Fungi</taxon>
        <taxon>Dikarya</taxon>
        <taxon>Ascomycota</taxon>
        <taxon>Pezizomycotina</taxon>
        <taxon>Eurotiomycetes</taxon>
        <taxon>Eurotiomycetidae</taxon>
        <taxon>Eurotiales</taxon>
        <taxon>Aspergillaceae</taxon>
        <taxon>Aspergillus</taxon>
        <taxon>Aspergillus subgen. Circumdati</taxon>
    </lineage>
</organism>
<dbReference type="STRING" id="1448320.A0A319D3C7"/>
<evidence type="ECO:0000256" key="2">
    <source>
        <dbReference type="ARBA" id="ARBA00023186"/>
    </source>
</evidence>
<evidence type="ECO:0000259" key="3">
    <source>
        <dbReference type="Pfam" id="PF07683"/>
    </source>
</evidence>
<dbReference type="VEuPathDB" id="FungiDB:BO71DRAFT_43223"/>
<gene>
    <name evidence="4" type="ORF">BO71DRAFT_43223</name>
</gene>
<reference evidence="4 5" key="1">
    <citation type="submission" date="2018-02" db="EMBL/GenBank/DDBJ databases">
        <title>The genomes of Aspergillus section Nigri reveals drivers in fungal speciation.</title>
        <authorList>
            <consortium name="DOE Joint Genome Institute"/>
            <person name="Vesth T.C."/>
            <person name="Nybo J."/>
            <person name="Theobald S."/>
            <person name="Brandl J."/>
            <person name="Frisvad J.C."/>
            <person name="Nielsen K.F."/>
            <person name="Lyhne E.K."/>
            <person name="Kogle M.E."/>
            <person name="Kuo A."/>
            <person name="Riley R."/>
            <person name="Clum A."/>
            <person name="Nolan M."/>
            <person name="Lipzen A."/>
            <person name="Salamov A."/>
            <person name="Henrissat B."/>
            <person name="Wiebenga A."/>
            <person name="De vries R.P."/>
            <person name="Grigoriev I.V."/>
            <person name="Mortensen U.H."/>
            <person name="Andersen M.R."/>
            <person name="Baker S.E."/>
        </authorList>
    </citation>
    <scope>NUCLEOTIDE SEQUENCE [LARGE SCALE GENOMIC DNA]</scope>
    <source>
        <strain evidence="4 5">CBS 707.79</strain>
    </source>
</reference>
<dbReference type="Proteomes" id="UP000247810">
    <property type="component" value="Unassembled WGS sequence"/>
</dbReference>
<dbReference type="OrthoDB" id="258627at2759"/>
<sequence>CLSRCEVDYTPKTHNHRYPTRSIINIYQAISTLSITTPPITPTQVPLVDSWLQSVLWDSTFPALPSGAPGPANFDIHRLKGILAIDDGSSKIIQAVREIFEIRDAAPTQDQEPKTQCKIVLIGRGLGVDAAPWQASFEAFLQRK</sequence>
<dbReference type="InterPro" id="IPR036627">
    <property type="entry name" value="CobW-likC_sf"/>
</dbReference>
<keyword evidence="1" id="KW-0547">Nucleotide-binding</keyword>
<keyword evidence="2" id="KW-0143">Chaperone</keyword>